<dbReference type="Proteomes" id="UP000789706">
    <property type="component" value="Unassembled WGS sequence"/>
</dbReference>
<name>A0A9N8ZPL7_9GLOM</name>
<gene>
    <name evidence="1" type="ORF">DEBURN_LOCUS4773</name>
</gene>
<evidence type="ECO:0000313" key="2">
    <source>
        <dbReference type="Proteomes" id="UP000789706"/>
    </source>
</evidence>
<reference evidence="1" key="1">
    <citation type="submission" date="2021-06" db="EMBL/GenBank/DDBJ databases">
        <authorList>
            <person name="Kallberg Y."/>
            <person name="Tangrot J."/>
            <person name="Rosling A."/>
        </authorList>
    </citation>
    <scope>NUCLEOTIDE SEQUENCE</scope>
    <source>
        <strain evidence="1">AZ414A</strain>
    </source>
</reference>
<evidence type="ECO:0000313" key="1">
    <source>
        <dbReference type="EMBL" id="CAG8502966.1"/>
    </source>
</evidence>
<keyword evidence="2" id="KW-1185">Reference proteome</keyword>
<comment type="caution">
    <text evidence="1">The sequence shown here is derived from an EMBL/GenBank/DDBJ whole genome shotgun (WGS) entry which is preliminary data.</text>
</comment>
<sequence>MYILLERAIEETHQALVYHIKVKLKQNSRHVRNVNITFSCTESQFFGVFKGFIHNYYPKTGTYKCIFRGAD</sequence>
<protein>
    <submittedName>
        <fullName evidence="1">3342_t:CDS:1</fullName>
    </submittedName>
</protein>
<organism evidence="1 2">
    <name type="scientific">Diversispora eburnea</name>
    <dbReference type="NCBI Taxonomy" id="1213867"/>
    <lineage>
        <taxon>Eukaryota</taxon>
        <taxon>Fungi</taxon>
        <taxon>Fungi incertae sedis</taxon>
        <taxon>Mucoromycota</taxon>
        <taxon>Glomeromycotina</taxon>
        <taxon>Glomeromycetes</taxon>
        <taxon>Diversisporales</taxon>
        <taxon>Diversisporaceae</taxon>
        <taxon>Diversispora</taxon>
    </lineage>
</organism>
<dbReference type="EMBL" id="CAJVPK010000386">
    <property type="protein sequence ID" value="CAG8502966.1"/>
    <property type="molecule type" value="Genomic_DNA"/>
</dbReference>
<feature type="non-terminal residue" evidence="1">
    <location>
        <position position="71"/>
    </location>
</feature>
<dbReference type="AlphaFoldDB" id="A0A9N8ZPL7"/>
<accession>A0A9N8ZPL7</accession>
<proteinExistence type="predicted"/>
<dbReference type="OrthoDB" id="2407634at2759"/>